<dbReference type="HOGENOM" id="CLU_013615_13_5_1"/>
<dbReference type="InterPro" id="IPR001179">
    <property type="entry name" value="PPIase_FKBP_dom"/>
</dbReference>
<evidence type="ECO:0000259" key="6">
    <source>
        <dbReference type="PROSITE" id="PS50059"/>
    </source>
</evidence>
<dbReference type="Gene3D" id="3.10.50.40">
    <property type="match status" value="2"/>
</dbReference>
<reference evidence="7" key="1">
    <citation type="journal article" date="2013" name="Nat. Commun.">
        <title>Whole-genome sequencing of Oryza brachyantha reveals mechanisms underlying Oryza genome evolution.</title>
        <authorList>
            <person name="Chen J."/>
            <person name="Huang Q."/>
            <person name="Gao D."/>
            <person name="Wang J."/>
            <person name="Lang Y."/>
            <person name="Liu T."/>
            <person name="Li B."/>
            <person name="Bai Z."/>
            <person name="Luis Goicoechea J."/>
            <person name="Liang C."/>
            <person name="Chen C."/>
            <person name="Zhang W."/>
            <person name="Sun S."/>
            <person name="Liao Y."/>
            <person name="Zhang X."/>
            <person name="Yang L."/>
            <person name="Song C."/>
            <person name="Wang M."/>
            <person name="Shi J."/>
            <person name="Liu G."/>
            <person name="Liu J."/>
            <person name="Zhou H."/>
            <person name="Zhou W."/>
            <person name="Yu Q."/>
            <person name="An N."/>
            <person name="Chen Y."/>
            <person name="Cai Q."/>
            <person name="Wang B."/>
            <person name="Liu B."/>
            <person name="Min J."/>
            <person name="Huang Y."/>
            <person name="Wu H."/>
            <person name="Li Z."/>
            <person name="Zhang Y."/>
            <person name="Yin Y."/>
            <person name="Song W."/>
            <person name="Jiang J."/>
            <person name="Jackson S.A."/>
            <person name="Wing R.A."/>
            <person name="Wang J."/>
            <person name="Chen M."/>
        </authorList>
    </citation>
    <scope>NUCLEOTIDE SEQUENCE [LARGE SCALE GENOMIC DNA]</scope>
    <source>
        <strain evidence="7">cv. IRGC 101232</strain>
    </source>
</reference>
<proteinExistence type="predicted"/>
<evidence type="ECO:0000256" key="4">
    <source>
        <dbReference type="ARBA" id="ARBA00023235"/>
    </source>
</evidence>
<feature type="domain" description="PPIase FKBP-type" evidence="6">
    <location>
        <begin position="69"/>
        <end position="188"/>
    </location>
</feature>
<protein>
    <recommendedName>
        <fullName evidence="2 5">peptidylprolyl isomerase</fullName>
        <ecNumber evidence="2 5">5.2.1.8</ecNumber>
    </recommendedName>
</protein>
<keyword evidence="8" id="KW-1185">Reference proteome</keyword>
<dbReference type="OMA" id="FYCHEAQ"/>
<evidence type="ECO:0000256" key="3">
    <source>
        <dbReference type="ARBA" id="ARBA00023110"/>
    </source>
</evidence>
<sequence length="505" mass="56238">MAPLPELGEPDENFHNLWLRVDEEEEERLPPHPGFHKWTIRKPHGRKKARAWRQFYSTVPGDGANSFYCHEAQVRFTGRLLDGTQFVSSQENGSPHMFILGQETHIRHGQGIWLNPQWLVFQYATIANTENVMHGFNFAVSSMLPGEKAVFTIPPELAVTKAGSPASIPSNIPPNQTLWFKIELINLFTITDLFEDEGILKKIVKIQVPERRKFDWRHANFVFVRYNACLEDGTSVSKSEGVGFRLADGFFCPAFSHAVKTMKGGEEAILIVKPKYAFGERGRPSVGDEAAIPPDATLYIHLQFLSWVRRSREDWTISKKNLSVGNSRRIPRKSQAMVEGVLKANAGKIRKKFPEFSHGSVTDLCIHARENPDYAILVGVFGYNLENQEAETKLREILTQEFLEDSPEVDNVDEMDRCSKLATFELQSGSSRKLKRKHRYRGGVFFVPDVAGGRNAASTPAAAAAAGATTAASATASRNAAPESSGAAKADRAFLFPCFGSSPTK</sequence>
<dbReference type="eggNOG" id="KOG0543">
    <property type="taxonomic scope" value="Eukaryota"/>
</dbReference>
<name>J3L146_ORYBR</name>
<comment type="catalytic activity">
    <reaction evidence="1 5">
        <text>[protein]-peptidylproline (omega=180) = [protein]-peptidylproline (omega=0)</text>
        <dbReference type="Rhea" id="RHEA:16237"/>
        <dbReference type="Rhea" id="RHEA-COMP:10747"/>
        <dbReference type="Rhea" id="RHEA-COMP:10748"/>
        <dbReference type="ChEBI" id="CHEBI:83833"/>
        <dbReference type="ChEBI" id="CHEBI:83834"/>
        <dbReference type="EC" id="5.2.1.8"/>
    </reaction>
</comment>
<dbReference type="EnsemblPlants" id="OB01G29520.1">
    <property type="protein sequence ID" value="OB01G29520.1"/>
    <property type="gene ID" value="OB01G29520"/>
</dbReference>
<evidence type="ECO:0000313" key="8">
    <source>
        <dbReference type="Proteomes" id="UP000006038"/>
    </source>
</evidence>
<reference evidence="7" key="2">
    <citation type="submission" date="2013-04" db="UniProtKB">
        <authorList>
            <consortium name="EnsemblPlants"/>
        </authorList>
    </citation>
    <scope>IDENTIFICATION</scope>
</reference>
<dbReference type="Pfam" id="PF00254">
    <property type="entry name" value="FKBP_C"/>
    <property type="match status" value="2"/>
</dbReference>
<dbReference type="GO" id="GO:0003755">
    <property type="term" value="F:peptidyl-prolyl cis-trans isomerase activity"/>
    <property type="evidence" value="ECO:0007669"/>
    <property type="project" value="UniProtKB-KW"/>
</dbReference>
<evidence type="ECO:0000256" key="1">
    <source>
        <dbReference type="ARBA" id="ARBA00000971"/>
    </source>
</evidence>
<organism evidence="7">
    <name type="scientific">Oryza brachyantha</name>
    <name type="common">malo sina</name>
    <dbReference type="NCBI Taxonomy" id="4533"/>
    <lineage>
        <taxon>Eukaryota</taxon>
        <taxon>Viridiplantae</taxon>
        <taxon>Streptophyta</taxon>
        <taxon>Embryophyta</taxon>
        <taxon>Tracheophyta</taxon>
        <taxon>Spermatophyta</taxon>
        <taxon>Magnoliopsida</taxon>
        <taxon>Liliopsida</taxon>
        <taxon>Poales</taxon>
        <taxon>Poaceae</taxon>
        <taxon>BOP clade</taxon>
        <taxon>Oryzoideae</taxon>
        <taxon>Oryzeae</taxon>
        <taxon>Oryzinae</taxon>
        <taxon>Oryza</taxon>
    </lineage>
</organism>
<dbReference type="GO" id="GO:0005737">
    <property type="term" value="C:cytoplasm"/>
    <property type="evidence" value="ECO:0007669"/>
    <property type="project" value="TreeGrafter"/>
</dbReference>
<keyword evidence="3 5" id="KW-0697">Rotamase</keyword>
<dbReference type="Gramene" id="OB01G29520.1">
    <property type="protein sequence ID" value="OB01G29520.1"/>
    <property type="gene ID" value="OB01G29520"/>
</dbReference>
<dbReference type="Proteomes" id="UP000006038">
    <property type="component" value="Chromosome 1"/>
</dbReference>
<evidence type="ECO:0000256" key="2">
    <source>
        <dbReference type="ARBA" id="ARBA00013194"/>
    </source>
</evidence>
<evidence type="ECO:0000313" key="7">
    <source>
        <dbReference type="EnsemblPlants" id="OB01G29520.1"/>
    </source>
</evidence>
<keyword evidence="4 5" id="KW-0413">Isomerase</keyword>
<dbReference type="STRING" id="4533.J3L146"/>
<accession>J3L146</accession>
<dbReference type="PANTHER" id="PTHR10516:SF458">
    <property type="entry name" value="PEPTIDYLPROLYL ISOMERASE"/>
    <property type="match status" value="1"/>
</dbReference>
<dbReference type="InterPro" id="IPR050689">
    <property type="entry name" value="FKBP-type_PPIase"/>
</dbReference>
<evidence type="ECO:0000256" key="5">
    <source>
        <dbReference type="PROSITE-ProRule" id="PRU00277"/>
    </source>
</evidence>
<dbReference type="PROSITE" id="PS50059">
    <property type="entry name" value="FKBP_PPIASE"/>
    <property type="match status" value="2"/>
</dbReference>
<feature type="domain" description="PPIase FKBP-type" evidence="6">
    <location>
        <begin position="219"/>
        <end position="308"/>
    </location>
</feature>
<dbReference type="EC" id="5.2.1.8" evidence="2 5"/>
<dbReference type="SUPFAM" id="SSF54534">
    <property type="entry name" value="FKBP-like"/>
    <property type="match status" value="2"/>
</dbReference>
<dbReference type="PANTHER" id="PTHR10516">
    <property type="entry name" value="PEPTIDYL-PROLYL CIS-TRANS ISOMERASE"/>
    <property type="match status" value="1"/>
</dbReference>
<dbReference type="InterPro" id="IPR046357">
    <property type="entry name" value="PPIase_dom_sf"/>
</dbReference>
<dbReference type="AlphaFoldDB" id="J3L146"/>